<evidence type="ECO:0000313" key="2">
    <source>
        <dbReference type="Proteomes" id="UP000001312"/>
    </source>
</evidence>
<dbReference type="HOGENOM" id="CLU_1714395_0_0_1"/>
<sequence>MFIRGSRNLSLHPVEVAFPILHPPCRRRDRMSSPANQGNPAAYFIYDIAVHFFFLIPRKLVFVTAAIRNHAELKELVCVSPPLGARFRGNSFGIRYGEAVESFGSNLDKGQHPNSTIQKWDCQFGSANAVPKRPTVVNGKKRRTLPRYPCSNV</sequence>
<dbReference type="Proteomes" id="UP000001312">
    <property type="component" value="Unassembled WGS sequence"/>
</dbReference>
<dbReference type="EMBL" id="CH476631">
    <property type="protein sequence ID" value="EDN92280.1"/>
    <property type="molecule type" value="Genomic_DNA"/>
</dbReference>
<organism evidence="1 2">
    <name type="scientific">Sclerotinia sclerotiorum (strain ATCC 18683 / 1980 / Ss-1)</name>
    <name type="common">White mold</name>
    <name type="synonym">Whetzelinia sclerotiorum</name>
    <dbReference type="NCBI Taxonomy" id="665079"/>
    <lineage>
        <taxon>Eukaryota</taxon>
        <taxon>Fungi</taxon>
        <taxon>Dikarya</taxon>
        <taxon>Ascomycota</taxon>
        <taxon>Pezizomycotina</taxon>
        <taxon>Leotiomycetes</taxon>
        <taxon>Helotiales</taxon>
        <taxon>Sclerotiniaceae</taxon>
        <taxon>Sclerotinia</taxon>
    </lineage>
</organism>
<dbReference type="AlphaFoldDB" id="A7ES38"/>
<evidence type="ECO:0000313" key="1">
    <source>
        <dbReference type="EMBL" id="EDN92280.1"/>
    </source>
</evidence>
<reference evidence="2" key="1">
    <citation type="journal article" date="2011" name="PLoS Genet.">
        <title>Genomic analysis of the necrotrophic fungal pathogens Sclerotinia sclerotiorum and Botrytis cinerea.</title>
        <authorList>
            <person name="Amselem J."/>
            <person name="Cuomo C.A."/>
            <person name="van Kan J.A."/>
            <person name="Viaud M."/>
            <person name="Benito E.P."/>
            <person name="Couloux A."/>
            <person name="Coutinho P.M."/>
            <person name="de Vries R.P."/>
            <person name="Dyer P.S."/>
            <person name="Fillinger S."/>
            <person name="Fournier E."/>
            <person name="Gout L."/>
            <person name="Hahn M."/>
            <person name="Kohn L."/>
            <person name="Lapalu N."/>
            <person name="Plummer K.M."/>
            <person name="Pradier J.M."/>
            <person name="Quevillon E."/>
            <person name="Sharon A."/>
            <person name="Simon A."/>
            <person name="ten Have A."/>
            <person name="Tudzynski B."/>
            <person name="Tudzynski P."/>
            <person name="Wincker P."/>
            <person name="Andrew M."/>
            <person name="Anthouard V."/>
            <person name="Beever R.E."/>
            <person name="Beffa R."/>
            <person name="Benoit I."/>
            <person name="Bouzid O."/>
            <person name="Brault B."/>
            <person name="Chen Z."/>
            <person name="Choquer M."/>
            <person name="Collemare J."/>
            <person name="Cotton P."/>
            <person name="Danchin E.G."/>
            <person name="Da Silva C."/>
            <person name="Gautier A."/>
            <person name="Giraud C."/>
            <person name="Giraud T."/>
            <person name="Gonzalez C."/>
            <person name="Grossetete S."/>
            <person name="Guldener U."/>
            <person name="Henrissat B."/>
            <person name="Howlett B.J."/>
            <person name="Kodira C."/>
            <person name="Kretschmer M."/>
            <person name="Lappartient A."/>
            <person name="Leroch M."/>
            <person name="Levis C."/>
            <person name="Mauceli E."/>
            <person name="Neuveglise C."/>
            <person name="Oeser B."/>
            <person name="Pearson M."/>
            <person name="Poulain J."/>
            <person name="Poussereau N."/>
            <person name="Quesneville H."/>
            <person name="Rascle C."/>
            <person name="Schumacher J."/>
            <person name="Segurens B."/>
            <person name="Sexton A."/>
            <person name="Silva E."/>
            <person name="Sirven C."/>
            <person name="Soanes D.M."/>
            <person name="Talbot N.J."/>
            <person name="Templeton M."/>
            <person name="Yandava C."/>
            <person name="Yarden O."/>
            <person name="Zeng Q."/>
            <person name="Rollins J.A."/>
            <person name="Lebrun M.H."/>
            <person name="Dickman M."/>
        </authorList>
    </citation>
    <scope>NUCLEOTIDE SEQUENCE [LARGE SCALE GENOMIC DNA]</scope>
    <source>
        <strain evidence="2">ATCC 18683 / 1980 / Ss-1</strain>
    </source>
</reference>
<name>A7ES38_SCLS1</name>
<dbReference type="GeneID" id="5486685"/>
<dbReference type="KEGG" id="ssl:SS1G_08143"/>
<accession>A7ES38</accession>
<proteinExistence type="predicted"/>
<gene>
    <name evidence="1" type="ORF">SS1G_08143</name>
</gene>
<protein>
    <submittedName>
        <fullName evidence="1">Uncharacterized protein</fullName>
    </submittedName>
</protein>
<keyword evidence="2" id="KW-1185">Reference proteome</keyword>
<dbReference type="InParanoid" id="A7ES38"/>
<dbReference type="RefSeq" id="XP_001590403.1">
    <property type="nucleotide sequence ID" value="XM_001590353.1"/>
</dbReference>